<gene>
    <name evidence="17" type="primary">ribF</name>
    <name evidence="17" type="ORF">NCTC13316_01981</name>
</gene>
<dbReference type="RefSeq" id="WP_115331485.1">
    <property type="nucleotide sequence ID" value="NZ_CAAAHP010000002.1"/>
</dbReference>
<evidence type="ECO:0000256" key="2">
    <source>
        <dbReference type="ARBA" id="ARBA00004726"/>
    </source>
</evidence>
<keyword evidence="8 15" id="KW-0547">Nucleotide-binding</keyword>
<sequence length="311" mass="35027">MKLLRGLDSVSALNAGTVATIGNFDGVHLGHQALLAKLKAAALKLKLPSVVLLFEPQPGEFFYKEKAPARLTNLREKIEILQKLQIDYLCCLKFNQRLANMLATNFAQTYFFSLLHAKYLIVGEDFRFGQGRQGDINLLASMAKKSDCVIDIFANYVLDGQRISSTKIRNLLSQNQLTDAQKMLGRPYSLCGRVIEGQKRGREWGIPTANLNLKRLNLPFTGVFCVQVQDESGQVLNGIANLGCRPTVDGKHNVLEVHLFNFNGNLYGKMLKVIFLHKLRDEAKFSSVEKLVQQIHYDIKEAKCYFNDLFV</sequence>
<dbReference type="GO" id="GO:0009231">
    <property type="term" value="P:riboflavin biosynthetic process"/>
    <property type="evidence" value="ECO:0007669"/>
    <property type="project" value="InterPro"/>
</dbReference>
<dbReference type="InterPro" id="IPR002606">
    <property type="entry name" value="Riboflavin_kinase_bac"/>
</dbReference>
<dbReference type="SUPFAM" id="SSF82114">
    <property type="entry name" value="Riboflavin kinase-like"/>
    <property type="match status" value="1"/>
</dbReference>
<dbReference type="GO" id="GO:0008531">
    <property type="term" value="F:riboflavin kinase activity"/>
    <property type="evidence" value="ECO:0007669"/>
    <property type="project" value="UniProtKB-UniRule"/>
</dbReference>
<evidence type="ECO:0000256" key="10">
    <source>
        <dbReference type="ARBA" id="ARBA00022827"/>
    </source>
</evidence>
<comment type="pathway">
    <text evidence="3 15">Cofactor biosynthesis; FMN biosynthesis; FMN from riboflavin (ATP route): step 1/1.</text>
</comment>
<dbReference type="PANTHER" id="PTHR22749">
    <property type="entry name" value="RIBOFLAVIN KINASE/FMN ADENYLYLTRANSFERASE"/>
    <property type="match status" value="1"/>
</dbReference>
<evidence type="ECO:0000256" key="15">
    <source>
        <dbReference type="PIRNR" id="PIRNR004491"/>
    </source>
</evidence>
<keyword evidence="10 15" id="KW-0274">FAD</keyword>
<evidence type="ECO:0000256" key="12">
    <source>
        <dbReference type="ARBA" id="ARBA00023268"/>
    </source>
</evidence>
<comment type="similarity">
    <text evidence="15">Belongs to the ribF family.</text>
</comment>
<comment type="function">
    <text evidence="1">Catalyzes the phosphorylation of riboflavin to FMN followed by the adenylation of FMN to FAD.</text>
</comment>
<dbReference type="Pfam" id="PF06574">
    <property type="entry name" value="FAD_syn"/>
    <property type="match status" value="1"/>
</dbReference>
<dbReference type="CDD" id="cd02064">
    <property type="entry name" value="FAD_synthetase_N"/>
    <property type="match status" value="1"/>
</dbReference>
<evidence type="ECO:0000259" key="16">
    <source>
        <dbReference type="SMART" id="SM00904"/>
    </source>
</evidence>
<evidence type="ECO:0000256" key="14">
    <source>
        <dbReference type="ARBA" id="ARBA00049494"/>
    </source>
</evidence>
<comment type="catalytic activity">
    <reaction evidence="13 15">
        <text>riboflavin + ATP = FMN + ADP + H(+)</text>
        <dbReference type="Rhea" id="RHEA:14357"/>
        <dbReference type="ChEBI" id="CHEBI:15378"/>
        <dbReference type="ChEBI" id="CHEBI:30616"/>
        <dbReference type="ChEBI" id="CHEBI:57986"/>
        <dbReference type="ChEBI" id="CHEBI:58210"/>
        <dbReference type="ChEBI" id="CHEBI:456216"/>
        <dbReference type="EC" id="2.7.1.26"/>
    </reaction>
</comment>
<dbReference type="Gene3D" id="3.40.50.620">
    <property type="entry name" value="HUPs"/>
    <property type="match status" value="1"/>
</dbReference>
<accession>A0A378JMB7</accession>
<dbReference type="NCBIfam" id="TIGR00083">
    <property type="entry name" value="ribF"/>
    <property type="match status" value="1"/>
</dbReference>
<dbReference type="Proteomes" id="UP000254794">
    <property type="component" value="Unassembled WGS sequence"/>
</dbReference>
<dbReference type="EC" id="2.7.1.26" evidence="15"/>
<dbReference type="GO" id="GO:0003919">
    <property type="term" value="F:FMN adenylyltransferase activity"/>
    <property type="evidence" value="ECO:0007669"/>
    <property type="project" value="UniProtKB-UniRule"/>
</dbReference>
<keyword evidence="12" id="KW-0511">Multifunctional enzyme</keyword>
<comment type="catalytic activity">
    <reaction evidence="14 15">
        <text>FMN + ATP + H(+) = FAD + diphosphate</text>
        <dbReference type="Rhea" id="RHEA:17237"/>
        <dbReference type="ChEBI" id="CHEBI:15378"/>
        <dbReference type="ChEBI" id="CHEBI:30616"/>
        <dbReference type="ChEBI" id="CHEBI:33019"/>
        <dbReference type="ChEBI" id="CHEBI:57692"/>
        <dbReference type="ChEBI" id="CHEBI:58210"/>
        <dbReference type="EC" id="2.7.7.2"/>
    </reaction>
</comment>
<protein>
    <recommendedName>
        <fullName evidence="15">Riboflavin biosynthesis protein</fullName>
    </recommendedName>
    <domain>
        <recommendedName>
            <fullName evidence="15">Riboflavin kinase</fullName>
            <ecNumber evidence="15">2.7.1.26</ecNumber>
        </recommendedName>
        <alternativeName>
            <fullName evidence="15">Flavokinase</fullName>
        </alternativeName>
    </domain>
    <domain>
        <recommendedName>
            <fullName evidence="15">FMN adenylyltransferase</fullName>
            <ecNumber evidence="15">2.7.7.2</ecNumber>
        </recommendedName>
        <alternativeName>
            <fullName evidence="15">FAD pyrophosphorylase</fullName>
        </alternativeName>
        <alternativeName>
            <fullName evidence="15">FAD synthase</fullName>
        </alternativeName>
    </domain>
</protein>
<dbReference type="GO" id="GO:0006747">
    <property type="term" value="P:FAD biosynthetic process"/>
    <property type="evidence" value="ECO:0007669"/>
    <property type="project" value="UniProtKB-UniRule"/>
</dbReference>
<proteinExistence type="inferred from homology"/>
<feature type="domain" description="Riboflavin kinase" evidence="16">
    <location>
        <begin position="183"/>
        <end position="307"/>
    </location>
</feature>
<evidence type="ECO:0000256" key="6">
    <source>
        <dbReference type="ARBA" id="ARBA00022679"/>
    </source>
</evidence>
<keyword evidence="5 15" id="KW-0288">FMN</keyword>
<dbReference type="InterPro" id="IPR015865">
    <property type="entry name" value="Riboflavin_kinase_bac/euk"/>
</dbReference>
<evidence type="ECO:0000256" key="13">
    <source>
        <dbReference type="ARBA" id="ARBA00047880"/>
    </source>
</evidence>
<dbReference type="OrthoDB" id="9803667at2"/>
<evidence type="ECO:0000256" key="1">
    <source>
        <dbReference type="ARBA" id="ARBA00002121"/>
    </source>
</evidence>
<dbReference type="PIRSF" id="PIRSF004491">
    <property type="entry name" value="FAD_Synth"/>
    <property type="match status" value="1"/>
</dbReference>
<dbReference type="UniPathway" id="UPA00277">
    <property type="reaction ID" value="UER00407"/>
</dbReference>
<keyword evidence="11 15" id="KW-0067">ATP-binding</keyword>
<dbReference type="InterPro" id="IPR014729">
    <property type="entry name" value="Rossmann-like_a/b/a_fold"/>
</dbReference>
<organism evidence="17 18">
    <name type="scientific">Legionella busanensis</name>
    <dbReference type="NCBI Taxonomy" id="190655"/>
    <lineage>
        <taxon>Bacteria</taxon>
        <taxon>Pseudomonadati</taxon>
        <taxon>Pseudomonadota</taxon>
        <taxon>Gammaproteobacteria</taxon>
        <taxon>Legionellales</taxon>
        <taxon>Legionellaceae</taxon>
        <taxon>Legionella</taxon>
    </lineage>
</organism>
<dbReference type="Gene3D" id="2.40.30.30">
    <property type="entry name" value="Riboflavin kinase-like"/>
    <property type="match status" value="1"/>
</dbReference>
<dbReference type="NCBIfam" id="NF004160">
    <property type="entry name" value="PRK05627.1-3"/>
    <property type="match status" value="1"/>
</dbReference>
<dbReference type="SUPFAM" id="SSF52374">
    <property type="entry name" value="Nucleotidylyl transferase"/>
    <property type="match status" value="1"/>
</dbReference>
<dbReference type="NCBIfam" id="NF004162">
    <property type="entry name" value="PRK05627.1-5"/>
    <property type="match status" value="1"/>
</dbReference>
<keyword evidence="18" id="KW-1185">Reference proteome</keyword>
<dbReference type="GO" id="GO:0009398">
    <property type="term" value="P:FMN biosynthetic process"/>
    <property type="evidence" value="ECO:0007669"/>
    <property type="project" value="UniProtKB-UniRule"/>
</dbReference>
<dbReference type="NCBIfam" id="NF004159">
    <property type="entry name" value="PRK05627.1-2"/>
    <property type="match status" value="1"/>
</dbReference>
<dbReference type="InterPro" id="IPR023468">
    <property type="entry name" value="Riboflavin_kinase"/>
</dbReference>
<evidence type="ECO:0000313" key="18">
    <source>
        <dbReference type="Proteomes" id="UP000254794"/>
    </source>
</evidence>
<dbReference type="FunFam" id="3.40.50.620:FF:000021">
    <property type="entry name" value="Riboflavin biosynthesis protein"/>
    <property type="match status" value="1"/>
</dbReference>
<evidence type="ECO:0000256" key="4">
    <source>
        <dbReference type="ARBA" id="ARBA00022630"/>
    </source>
</evidence>
<dbReference type="NCBIfam" id="NF004163">
    <property type="entry name" value="PRK05627.1-6"/>
    <property type="match status" value="1"/>
</dbReference>
<evidence type="ECO:0000256" key="11">
    <source>
        <dbReference type="ARBA" id="ARBA00022840"/>
    </source>
</evidence>
<dbReference type="EC" id="2.7.7.2" evidence="15"/>
<dbReference type="SMART" id="SM00904">
    <property type="entry name" value="Flavokinase"/>
    <property type="match status" value="1"/>
</dbReference>
<evidence type="ECO:0000256" key="8">
    <source>
        <dbReference type="ARBA" id="ARBA00022741"/>
    </source>
</evidence>
<dbReference type="UniPathway" id="UPA00276">
    <property type="reaction ID" value="UER00406"/>
</dbReference>
<evidence type="ECO:0000256" key="9">
    <source>
        <dbReference type="ARBA" id="ARBA00022777"/>
    </source>
</evidence>
<keyword evidence="7 15" id="KW-0548">Nucleotidyltransferase</keyword>
<dbReference type="InterPro" id="IPR015864">
    <property type="entry name" value="FAD_synthase"/>
</dbReference>
<dbReference type="InterPro" id="IPR023465">
    <property type="entry name" value="Riboflavin_kinase_dom_sf"/>
</dbReference>
<keyword evidence="6 15" id="KW-0808">Transferase</keyword>
<keyword evidence="4 15" id="KW-0285">Flavoprotein</keyword>
<keyword evidence="9 15" id="KW-0418">Kinase</keyword>
<evidence type="ECO:0000256" key="3">
    <source>
        <dbReference type="ARBA" id="ARBA00005201"/>
    </source>
</evidence>
<dbReference type="PANTHER" id="PTHR22749:SF6">
    <property type="entry name" value="RIBOFLAVIN KINASE"/>
    <property type="match status" value="1"/>
</dbReference>
<comment type="pathway">
    <text evidence="2 15">Cofactor biosynthesis; FAD biosynthesis; FAD from FMN: step 1/1.</text>
</comment>
<dbReference type="AlphaFoldDB" id="A0A378JMB7"/>
<evidence type="ECO:0000256" key="7">
    <source>
        <dbReference type="ARBA" id="ARBA00022695"/>
    </source>
</evidence>
<name>A0A378JMB7_9GAMM</name>
<dbReference type="Pfam" id="PF01687">
    <property type="entry name" value="Flavokinase"/>
    <property type="match status" value="1"/>
</dbReference>
<evidence type="ECO:0000313" key="17">
    <source>
        <dbReference type="EMBL" id="STX51881.1"/>
    </source>
</evidence>
<dbReference type="EMBL" id="UGOD01000001">
    <property type="protein sequence ID" value="STX51881.1"/>
    <property type="molecule type" value="Genomic_DNA"/>
</dbReference>
<reference evidence="17 18" key="1">
    <citation type="submission" date="2018-06" db="EMBL/GenBank/DDBJ databases">
        <authorList>
            <consortium name="Pathogen Informatics"/>
            <person name="Doyle S."/>
        </authorList>
    </citation>
    <scope>NUCLEOTIDE SEQUENCE [LARGE SCALE GENOMIC DNA]</scope>
    <source>
        <strain evidence="17 18">NCTC13316</strain>
    </source>
</reference>
<dbReference type="GO" id="GO:0005524">
    <property type="term" value="F:ATP binding"/>
    <property type="evidence" value="ECO:0007669"/>
    <property type="project" value="UniProtKB-UniRule"/>
</dbReference>
<evidence type="ECO:0000256" key="5">
    <source>
        <dbReference type="ARBA" id="ARBA00022643"/>
    </source>
</evidence>